<keyword evidence="2" id="KW-1185">Reference proteome</keyword>
<gene>
    <name evidence="1" type="ORF">PAECIP111802_03987</name>
</gene>
<proteinExistence type="predicted"/>
<reference evidence="1 2" key="1">
    <citation type="submission" date="2021-06" db="EMBL/GenBank/DDBJ databases">
        <authorList>
            <person name="Criscuolo A."/>
        </authorList>
    </citation>
    <scope>NUCLEOTIDE SEQUENCE [LARGE SCALE GENOMIC DNA]</scope>
    <source>
        <strain evidence="2">CIP 111802</strain>
    </source>
</reference>
<accession>A0ABN7TR43</accession>
<dbReference type="Proteomes" id="UP000730618">
    <property type="component" value="Unassembled WGS sequence"/>
</dbReference>
<name>A0ABN7TR43_9BACL</name>
<evidence type="ECO:0008006" key="3">
    <source>
        <dbReference type="Google" id="ProtNLM"/>
    </source>
</evidence>
<comment type="caution">
    <text evidence="1">The sequence shown here is derived from an EMBL/GenBank/DDBJ whole genome shotgun (WGS) entry which is preliminary data.</text>
</comment>
<protein>
    <recommendedName>
        <fullName evidence="3">Pectate lyase superfamily protein domain-containing protein</fullName>
    </recommendedName>
</protein>
<dbReference type="EMBL" id="CAJVCE010000011">
    <property type="protein sequence ID" value="CAG7647492.1"/>
    <property type="molecule type" value="Genomic_DNA"/>
</dbReference>
<evidence type="ECO:0000313" key="2">
    <source>
        <dbReference type="Proteomes" id="UP000730618"/>
    </source>
</evidence>
<organism evidence="1 2">
    <name type="scientific">Paenibacillus allorhizosphaerae</name>
    <dbReference type="NCBI Taxonomy" id="2849866"/>
    <lineage>
        <taxon>Bacteria</taxon>
        <taxon>Bacillati</taxon>
        <taxon>Bacillota</taxon>
        <taxon>Bacilli</taxon>
        <taxon>Bacillales</taxon>
        <taxon>Paenibacillaceae</taxon>
        <taxon>Paenibacillus</taxon>
    </lineage>
</organism>
<sequence>MQTKQPTVHEWIAVELQHETMEVRIGYPAVLVPGDAYPRLAVTSGRAGAVEVKVIHEQSGEIVASAAEQQLQAGEEAVIRFPGTVRKKGGCRIEAEFRLDGLAPETDSYYFTSIDERQLPPNCSKAAYTNGQGRMVYLPDYRGNRLPDFSGVGYGGGGVAIPDVPVKVTVEPAPGDNTSRIQEAIDQVSELPLDDNGIRGAVLLRKGIYEITGSIEIKASGVVLRGEGQGDVSKLWYDPDRRFDLEQLQKALVGAEATVLIATGHNRRRVLKIHGSEQSVRVRTSDSSEILDTYVPVGANSFRVEHPERFRVGDTIVVQRSGNADWIGEIGMDRIPPRGDGGKITQWSPFDLEFEHVITAIEQDRITVDSSLMNAVEKRWGGGRIYKFEDPGRISQVGVENVRAIAFWQPNEDGVDDTRHADEFVDLDYCKNGWVRNVTLEHFNSTNGAFRTGRGSKWITIQDSSNLIADKKYYNGKGYDPTGRTFYETNIYVGRYGFYLIGQSGLVQRCFALNNRHGFTLGSRVTGPNVFLDCIGEQPLTWSEPHHRWSVGGLYDNVHDMISLMNRLNMGSGHGWAGANYVAWNTEGTLVVQQPPTAQNWAIGHIGEKDAGGNRGPDGFWDSHGQHVEPRSLYVQQLKDRLGEDGLRSTGY</sequence>
<evidence type="ECO:0000313" key="1">
    <source>
        <dbReference type="EMBL" id="CAG7647492.1"/>
    </source>
</evidence>
<dbReference type="RefSeq" id="WP_218100280.1">
    <property type="nucleotide sequence ID" value="NZ_CAJVCE010000011.1"/>
</dbReference>